<keyword evidence="1" id="KW-0472">Membrane</keyword>
<gene>
    <name evidence="3" type="ORF">VQ7734_04792</name>
</gene>
<organism evidence="3 4">
    <name type="scientific">Vibrio quintilis</name>
    <dbReference type="NCBI Taxonomy" id="1117707"/>
    <lineage>
        <taxon>Bacteria</taxon>
        <taxon>Pseudomonadati</taxon>
        <taxon>Pseudomonadota</taxon>
        <taxon>Gammaproteobacteria</taxon>
        <taxon>Vibrionales</taxon>
        <taxon>Vibrionaceae</taxon>
        <taxon>Vibrio</taxon>
    </lineage>
</organism>
<name>A0A1M7Z2Y6_9VIBR</name>
<feature type="domain" description="Endonuclease/exonuclease/phosphatase" evidence="2">
    <location>
        <begin position="93"/>
        <end position="293"/>
    </location>
</feature>
<dbReference type="Gene3D" id="3.60.10.10">
    <property type="entry name" value="Endonuclease/exonuclease/phosphatase"/>
    <property type="match status" value="1"/>
</dbReference>
<dbReference type="Pfam" id="PF03372">
    <property type="entry name" value="Exo_endo_phos"/>
    <property type="match status" value="1"/>
</dbReference>
<dbReference type="GO" id="GO:0004519">
    <property type="term" value="F:endonuclease activity"/>
    <property type="evidence" value="ECO:0007669"/>
    <property type="project" value="UniProtKB-KW"/>
</dbReference>
<keyword evidence="1" id="KW-1133">Transmembrane helix</keyword>
<keyword evidence="3" id="KW-0540">Nuclease</keyword>
<keyword evidence="3" id="KW-0255">Endonuclease</keyword>
<dbReference type="InterPro" id="IPR005135">
    <property type="entry name" value="Endo/exonuclease/phosphatase"/>
</dbReference>
<dbReference type="STRING" id="1117707.VQ7734_04792"/>
<evidence type="ECO:0000313" key="3">
    <source>
        <dbReference type="EMBL" id="SHO59016.1"/>
    </source>
</evidence>
<sequence>MKKSWLGLLLLVLPVTFWRWSYSESGIWWAENWSSVPGLMVFVYLICSGFFFFSRRWIPGGLSVLLCILFVVRGLPDSQGKQAECGETVRILQYNMMFENEMVDSFIEFVRASLPDLMVLQEVTPQHGTLLRSLSDLYPYRYGGQPKIGYPSNQLILSRQVLYGMSVYRTNDDQKLIRGFWQPAPGVDIALFTAHPPSPRDQQLWHRRNLMFQTLSYLTGFVPVDNSLVIGDFNLSSDTQRYQQLFPEFSSLPVNSWPSVSPFPAIGIDHLWVRGAARICRRTAVTEVQGSDHWPVMTELSL</sequence>
<reference evidence="4" key="1">
    <citation type="submission" date="2016-12" db="EMBL/GenBank/DDBJ databases">
        <authorList>
            <person name="Rodrigo-Torres L."/>
            <person name="Arahal R.D."/>
            <person name="Lucena T."/>
        </authorList>
    </citation>
    <scope>NUCLEOTIDE SEQUENCE [LARGE SCALE GENOMIC DNA]</scope>
</reference>
<accession>A0A1M7Z2Y6</accession>
<feature type="transmembrane region" description="Helical" evidence="1">
    <location>
        <begin position="33"/>
        <end position="53"/>
    </location>
</feature>
<keyword evidence="3" id="KW-0378">Hydrolase</keyword>
<dbReference type="GO" id="GO:0004527">
    <property type="term" value="F:exonuclease activity"/>
    <property type="evidence" value="ECO:0007669"/>
    <property type="project" value="UniProtKB-KW"/>
</dbReference>
<dbReference type="AlphaFoldDB" id="A0A1M7Z2Y6"/>
<evidence type="ECO:0000259" key="2">
    <source>
        <dbReference type="Pfam" id="PF03372"/>
    </source>
</evidence>
<proteinExistence type="predicted"/>
<evidence type="ECO:0000256" key="1">
    <source>
        <dbReference type="SAM" id="Phobius"/>
    </source>
</evidence>
<protein>
    <submittedName>
        <fullName evidence="3">Endonuclease/Exonuclease/phosphatase family protein</fullName>
    </submittedName>
</protein>
<dbReference type="EMBL" id="FRFG01000089">
    <property type="protein sequence ID" value="SHO59016.1"/>
    <property type="molecule type" value="Genomic_DNA"/>
</dbReference>
<evidence type="ECO:0000313" key="4">
    <source>
        <dbReference type="Proteomes" id="UP000184600"/>
    </source>
</evidence>
<keyword evidence="3" id="KW-0269">Exonuclease</keyword>
<dbReference type="InterPro" id="IPR036691">
    <property type="entry name" value="Endo/exonu/phosph_ase_sf"/>
</dbReference>
<keyword evidence="4" id="KW-1185">Reference proteome</keyword>
<dbReference type="Proteomes" id="UP000184600">
    <property type="component" value="Unassembled WGS sequence"/>
</dbReference>
<dbReference type="RefSeq" id="WP_073586447.1">
    <property type="nucleotide sequence ID" value="NZ_AP024897.1"/>
</dbReference>
<dbReference type="SUPFAM" id="SSF56219">
    <property type="entry name" value="DNase I-like"/>
    <property type="match status" value="1"/>
</dbReference>
<keyword evidence="1" id="KW-0812">Transmembrane</keyword>